<accession>A0A9P4J809</accession>
<keyword evidence="1" id="KW-0812">Transmembrane</keyword>
<feature type="transmembrane region" description="Helical" evidence="1">
    <location>
        <begin position="29"/>
        <end position="49"/>
    </location>
</feature>
<dbReference type="Proteomes" id="UP000799439">
    <property type="component" value="Unassembled WGS sequence"/>
</dbReference>
<protein>
    <submittedName>
        <fullName evidence="2">Uncharacterized protein</fullName>
    </submittedName>
</protein>
<organism evidence="2 3">
    <name type="scientific">Myriangium duriaei CBS 260.36</name>
    <dbReference type="NCBI Taxonomy" id="1168546"/>
    <lineage>
        <taxon>Eukaryota</taxon>
        <taxon>Fungi</taxon>
        <taxon>Dikarya</taxon>
        <taxon>Ascomycota</taxon>
        <taxon>Pezizomycotina</taxon>
        <taxon>Dothideomycetes</taxon>
        <taxon>Dothideomycetidae</taxon>
        <taxon>Myriangiales</taxon>
        <taxon>Myriangiaceae</taxon>
        <taxon>Myriangium</taxon>
    </lineage>
</organism>
<evidence type="ECO:0000313" key="2">
    <source>
        <dbReference type="EMBL" id="KAF2155795.1"/>
    </source>
</evidence>
<keyword evidence="1" id="KW-1133">Transmembrane helix</keyword>
<evidence type="ECO:0000256" key="1">
    <source>
        <dbReference type="SAM" id="Phobius"/>
    </source>
</evidence>
<name>A0A9P4J809_9PEZI</name>
<keyword evidence="3" id="KW-1185">Reference proteome</keyword>
<proteinExistence type="predicted"/>
<dbReference type="EMBL" id="ML996082">
    <property type="protein sequence ID" value="KAF2155795.1"/>
    <property type="molecule type" value="Genomic_DNA"/>
</dbReference>
<sequence length="56" mass="6151">MPTRACARCTINRRGRHTNDARSFAAADASFALMRLATTVVVVAIASFFRATRPPR</sequence>
<evidence type="ECO:0000313" key="3">
    <source>
        <dbReference type="Proteomes" id="UP000799439"/>
    </source>
</evidence>
<reference evidence="2" key="1">
    <citation type="journal article" date="2020" name="Stud. Mycol.">
        <title>101 Dothideomycetes genomes: a test case for predicting lifestyles and emergence of pathogens.</title>
        <authorList>
            <person name="Haridas S."/>
            <person name="Albert R."/>
            <person name="Binder M."/>
            <person name="Bloem J."/>
            <person name="Labutti K."/>
            <person name="Salamov A."/>
            <person name="Andreopoulos B."/>
            <person name="Baker S."/>
            <person name="Barry K."/>
            <person name="Bills G."/>
            <person name="Bluhm B."/>
            <person name="Cannon C."/>
            <person name="Castanera R."/>
            <person name="Culley D."/>
            <person name="Daum C."/>
            <person name="Ezra D."/>
            <person name="Gonzalez J."/>
            <person name="Henrissat B."/>
            <person name="Kuo A."/>
            <person name="Liang C."/>
            <person name="Lipzen A."/>
            <person name="Lutzoni F."/>
            <person name="Magnuson J."/>
            <person name="Mondo S."/>
            <person name="Nolan M."/>
            <person name="Ohm R."/>
            <person name="Pangilinan J."/>
            <person name="Park H.-J."/>
            <person name="Ramirez L."/>
            <person name="Alfaro M."/>
            <person name="Sun H."/>
            <person name="Tritt A."/>
            <person name="Yoshinaga Y."/>
            <person name="Zwiers L.-H."/>
            <person name="Turgeon B."/>
            <person name="Goodwin S."/>
            <person name="Spatafora J."/>
            <person name="Crous P."/>
            <person name="Grigoriev I."/>
        </authorList>
    </citation>
    <scope>NUCLEOTIDE SEQUENCE</scope>
    <source>
        <strain evidence="2">CBS 260.36</strain>
    </source>
</reference>
<gene>
    <name evidence="2" type="ORF">K461DRAFT_274826</name>
</gene>
<keyword evidence="1" id="KW-0472">Membrane</keyword>
<comment type="caution">
    <text evidence="2">The sequence shown here is derived from an EMBL/GenBank/DDBJ whole genome shotgun (WGS) entry which is preliminary data.</text>
</comment>
<dbReference type="AlphaFoldDB" id="A0A9P4J809"/>